<feature type="compositionally biased region" description="Acidic residues" evidence="1">
    <location>
        <begin position="552"/>
        <end position="572"/>
    </location>
</feature>
<sequence length="1114" mass="120306">LSQTDDLENIDVIPELAGKANGGSDETGTPVDIPEPSQTIIGYEFIDAYGPTHTFDEPAFKKIRRGLVKSDEAYFEKVKPALHTMTPSDREVLEDDIAAVPRKSSKTADGARKPTSQFGDFLNEPTDEYSDLFPTTLEDPEGQSASEAGDEDPEQSDTPKKKADEINDSKASAALEEVKGDLDVLGDLKSLKGIFKKERRGLVLENDESTISVGNRVNLEHAFLDSSQDHDQAPRRPTADFGDHFEVDEALLPIAIPPIPQPTQEGIEDRQEAVEAQALAGQLAPFEDFGLFKKKRRGFVLGHGANDVEANPSLHTAQEKYADILDADAVNDRLSEHTDTILFPNPRPFLEPAFQTAAEKSNEFAGQPQDGIAEAFEKGSDTGLVDLKKERRALVFGLDEDLKDVKDEKIAPEIDHANIHRRPLVQSEVETIAEEEMEDNPSAFVLPPQDDYLIAVEQQVAEETQETQEESGILGAFGGILKREKRGFVFGHGGFKLPVDTQSPPETDAQSRRHKLPAESLDERLEDPDQSSQMDNFDPNLPAEPRFQSDMEGVDGGDDDTEGLGPQDDVDSPGDNTGESRYPPAAPRFRNDPENLGPQDTVDSPTDNTGESQDPPVEPQFRQNLESVGDANESLDKSLQNSTQTLREPYFKNTTEAVASATEILDQNIETAVMLEATQVVDNLGPTNSNLPVPTIKRRRLIDEDRFYNYPEARQSKLDESETQQLRGELTAGENKLTKGDKDELDRPDQTNFDEFLNGHMPDRTKIQPKKEDDFDEDEPVQGFPIKKFSNKMKKAISVIPENKVTTGEPVPTIRREIHHETQVVSRNVHKEIYIVNGTPVPTPPRLRRPPFDVDDYNEDEDDGSDGRIPRAWLRDSAGVIGKREENEDAAQNVEKLNIPLLNGGIGAGLGLDLGLGLGLGTPQGRVVDAYLGAAATATVGLGGPQGRILDAGLDTAATATLGLGSSHGLPLEAAANGLIDDAASLLRTPENQGTPTTEEETPSRRVGSIGSVVNDPSLDPATHGLPIGFESDGLVDGAEPNQNAQQPNSASRIAGGAGLGGAALLEGNNNNQGFGLGAAGVFGGAASLEDNSNNQGSQIIGGGLVGSAASLEG</sequence>
<feature type="region of interest" description="Disordered" evidence="1">
    <location>
        <begin position="713"/>
        <end position="783"/>
    </location>
</feature>
<dbReference type="OrthoDB" id="192832at2759"/>
<gene>
    <name evidence="2" type="ORF">HYALB_00011114</name>
</gene>
<feature type="compositionally biased region" description="Polar residues" evidence="1">
    <location>
        <begin position="601"/>
        <end position="612"/>
    </location>
</feature>
<feature type="compositionally biased region" description="Polar residues" evidence="1">
    <location>
        <begin position="1041"/>
        <end position="1052"/>
    </location>
</feature>
<name>A0A9N9LP34_9HELO</name>
<feature type="region of interest" description="Disordered" evidence="1">
    <location>
        <begin position="1"/>
        <end position="35"/>
    </location>
</feature>
<feature type="non-terminal residue" evidence="2">
    <location>
        <position position="1114"/>
    </location>
</feature>
<dbReference type="Proteomes" id="UP000701801">
    <property type="component" value="Unassembled WGS sequence"/>
</dbReference>
<evidence type="ECO:0000256" key="1">
    <source>
        <dbReference type="SAM" id="MobiDB-lite"/>
    </source>
</evidence>
<dbReference type="EMBL" id="CAJVRM010000154">
    <property type="protein sequence ID" value="CAG8975864.1"/>
    <property type="molecule type" value="Genomic_DNA"/>
</dbReference>
<feature type="region of interest" description="Disordered" evidence="1">
    <location>
        <begin position="495"/>
        <end position="620"/>
    </location>
</feature>
<reference evidence="2" key="1">
    <citation type="submission" date="2021-07" db="EMBL/GenBank/DDBJ databases">
        <authorList>
            <person name="Durling M."/>
        </authorList>
    </citation>
    <scope>NUCLEOTIDE SEQUENCE</scope>
</reference>
<proteinExistence type="predicted"/>
<accession>A0A9N9LP34</accession>
<protein>
    <submittedName>
        <fullName evidence="2">Uncharacterized protein</fullName>
    </submittedName>
</protein>
<feature type="compositionally biased region" description="Polar residues" evidence="1">
    <location>
        <begin position="637"/>
        <end position="648"/>
    </location>
</feature>
<evidence type="ECO:0000313" key="3">
    <source>
        <dbReference type="Proteomes" id="UP000701801"/>
    </source>
</evidence>
<feature type="region of interest" description="Disordered" evidence="1">
    <location>
        <begin position="629"/>
        <end position="648"/>
    </location>
</feature>
<organism evidence="2 3">
    <name type="scientific">Hymenoscyphus albidus</name>
    <dbReference type="NCBI Taxonomy" id="595503"/>
    <lineage>
        <taxon>Eukaryota</taxon>
        <taxon>Fungi</taxon>
        <taxon>Dikarya</taxon>
        <taxon>Ascomycota</taxon>
        <taxon>Pezizomycotina</taxon>
        <taxon>Leotiomycetes</taxon>
        <taxon>Helotiales</taxon>
        <taxon>Helotiaceae</taxon>
        <taxon>Hymenoscyphus</taxon>
    </lineage>
</organism>
<feature type="compositionally biased region" description="Basic and acidic residues" evidence="1">
    <location>
        <begin position="736"/>
        <end position="749"/>
    </location>
</feature>
<feature type="region of interest" description="Disordered" evidence="1">
    <location>
        <begin position="100"/>
        <end position="174"/>
    </location>
</feature>
<feature type="compositionally biased region" description="Basic and acidic residues" evidence="1">
    <location>
        <begin position="157"/>
        <end position="168"/>
    </location>
</feature>
<comment type="caution">
    <text evidence="2">The sequence shown here is derived from an EMBL/GenBank/DDBJ whole genome shotgun (WGS) entry which is preliminary data.</text>
</comment>
<dbReference type="AlphaFoldDB" id="A0A9N9LP34"/>
<keyword evidence="3" id="KW-1185">Reference proteome</keyword>
<feature type="region of interest" description="Disordered" evidence="1">
    <location>
        <begin position="988"/>
        <end position="1053"/>
    </location>
</feature>
<evidence type="ECO:0000313" key="2">
    <source>
        <dbReference type="EMBL" id="CAG8975864.1"/>
    </source>
</evidence>
<feature type="compositionally biased region" description="Basic and acidic residues" evidence="1">
    <location>
        <begin position="761"/>
        <end position="773"/>
    </location>
</feature>